<name>A0A0J9SGA4_PLAVI</name>
<gene>
    <name evidence="1" type="ORF">PVIIG_05042</name>
</gene>
<dbReference type="EMBL" id="KQ234232">
    <property type="protein sequence ID" value="KMZ81676.1"/>
    <property type="molecule type" value="Genomic_DNA"/>
</dbReference>
<evidence type="ECO:0000313" key="1">
    <source>
        <dbReference type="EMBL" id="KMZ81676.1"/>
    </source>
</evidence>
<evidence type="ECO:0000313" key="2">
    <source>
        <dbReference type="Proteomes" id="UP000053562"/>
    </source>
</evidence>
<dbReference type="AlphaFoldDB" id="A0A0J9SGA4"/>
<protein>
    <submittedName>
        <fullName evidence="1">Uncharacterized protein</fullName>
    </submittedName>
</protein>
<sequence>MRDRRAKAQPKMGHYHVGVHRWNGKGGAAGDAVKSRQVYNPMGTHPRSANCHIGISNGENLHLCERGGDQSRPPNRIDLCGCTYLCEIFFSFFPPPLS</sequence>
<proteinExistence type="predicted"/>
<dbReference type="Proteomes" id="UP000053562">
    <property type="component" value="Unassembled WGS sequence"/>
</dbReference>
<organism evidence="1 2">
    <name type="scientific">Plasmodium vivax India VII</name>
    <dbReference type="NCBI Taxonomy" id="1077284"/>
    <lineage>
        <taxon>Eukaryota</taxon>
        <taxon>Sar</taxon>
        <taxon>Alveolata</taxon>
        <taxon>Apicomplexa</taxon>
        <taxon>Aconoidasida</taxon>
        <taxon>Haemosporida</taxon>
        <taxon>Plasmodiidae</taxon>
        <taxon>Plasmodium</taxon>
        <taxon>Plasmodium (Plasmodium)</taxon>
    </lineage>
</organism>
<reference evidence="1 2" key="1">
    <citation type="submission" date="2011-08" db="EMBL/GenBank/DDBJ databases">
        <title>The Genome Sequence of Plasmodium vivax India VII.</title>
        <authorList>
            <consortium name="The Broad Institute Genome Sequencing Platform"/>
            <consortium name="The Broad Institute Genome Sequencing Center for Infectious Disease"/>
            <person name="Neafsey D."/>
            <person name="Carlton J."/>
            <person name="Barnwell J."/>
            <person name="Collins W."/>
            <person name="Escalante A."/>
            <person name="Mullikin J."/>
            <person name="Saul A."/>
            <person name="Guigo R."/>
            <person name="Camara F."/>
            <person name="Young S.K."/>
            <person name="Zeng Q."/>
            <person name="Gargeya S."/>
            <person name="Fitzgerald M."/>
            <person name="Haas B."/>
            <person name="Abouelleil A."/>
            <person name="Alvarado L."/>
            <person name="Arachchi H.M."/>
            <person name="Berlin A."/>
            <person name="Brown A."/>
            <person name="Chapman S.B."/>
            <person name="Chen Z."/>
            <person name="Dunbar C."/>
            <person name="Freedman E."/>
            <person name="Gearin G."/>
            <person name="Gellesch M."/>
            <person name="Goldberg J."/>
            <person name="Griggs A."/>
            <person name="Gujja S."/>
            <person name="Heiman D."/>
            <person name="Howarth C."/>
            <person name="Larson L."/>
            <person name="Lui A."/>
            <person name="MacDonald P.J.P."/>
            <person name="Montmayeur A."/>
            <person name="Murphy C."/>
            <person name="Neiman D."/>
            <person name="Pearson M."/>
            <person name="Priest M."/>
            <person name="Roberts A."/>
            <person name="Saif S."/>
            <person name="Shea T."/>
            <person name="Shenoy N."/>
            <person name="Sisk P."/>
            <person name="Stolte C."/>
            <person name="Sykes S."/>
            <person name="Wortman J."/>
            <person name="Nusbaum C."/>
            <person name="Birren B."/>
        </authorList>
    </citation>
    <scope>NUCLEOTIDE SEQUENCE [LARGE SCALE GENOMIC DNA]</scope>
    <source>
        <strain evidence="1 2">India VII</strain>
    </source>
</reference>
<accession>A0A0J9SGA4</accession>